<comment type="caution">
    <text evidence="1">The sequence shown here is derived from an EMBL/GenBank/DDBJ whole genome shotgun (WGS) entry which is preliminary data.</text>
</comment>
<organism evidence="1 2">
    <name type="scientific">Centaurea solstitialis</name>
    <name type="common">yellow star-thistle</name>
    <dbReference type="NCBI Taxonomy" id="347529"/>
    <lineage>
        <taxon>Eukaryota</taxon>
        <taxon>Viridiplantae</taxon>
        <taxon>Streptophyta</taxon>
        <taxon>Embryophyta</taxon>
        <taxon>Tracheophyta</taxon>
        <taxon>Spermatophyta</taxon>
        <taxon>Magnoliopsida</taxon>
        <taxon>eudicotyledons</taxon>
        <taxon>Gunneridae</taxon>
        <taxon>Pentapetalae</taxon>
        <taxon>asterids</taxon>
        <taxon>campanulids</taxon>
        <taxon>Asterales</taxon>
        <taxon>Asteraceae</taxon>
        <taxon>Carduoideae</taxon>
        <taxon>Cardueae</taxon>
        <taxon>Centaureinae</taxon>
        <taxon>Centaurea</taxon>
    </lineage>
</organism>
<evidence type="ECO:0000313" key="1">
    <source>
        <dbReference type="EMBL" id="KAJ9558958.1"/>
    </source>
</evidence>
<dbReference type="SUPFAM" id="SSF158615">
    <property type="entry name" value="RbcX-like"/>
    <property type="match status" value="1"/>
</dbReference>
<gene>
    <name evidence="1" type="ORF">OSB04_013572</name>
</gene>
<name>A0AA38TDJ2_9ASTR</name>
<accession>A0AA38TDJ2</accession>
<evidence type="ECO:0000313" key="2">
    <source>
        <dbReference type="Proteomes" id="UP001172457"/>
    </source>
</evidence>
<reference evidence="1" key="1">
    <citation type="submission" date="2023-03" db="EMBL/GenBank/DDBJ databases">
        <title>Chromosome-scale reference genome and RAD-based genetic map of yellow starthistle (Centaurea solstitialis) reveal putative structural variation and QTLs associated with invader traits.</title>
        <authorList>
            <person name="Reatini B."/>
            <person name="Cang F.A."/>
            <person name="Jiang Q."/>
            <person name="Mckibben M.T.W."/>
            <person name="Barker M.S."/>
            <person name="Rieseberg L.H."/>
            <person name="Dlugosch K.M."/>
        </authorList>
    </citation>
    <scope>NUCLEOTIDE SEQUENCE</scope>
    <source>
        <strain evidence="1">CAN-66</strain>
        <tissue evidence="1">Leaf</tissue>
    </source>
</reference>
<dbReference type="InterPro" id="IPR038052">
    <property type="entry name" value="Chaperonin_RbcX_sf"/>
</dbReference>
<proteinExistence type="predicted"/>
<dbReference type="EMBL" id="JARYMX010000003">
    <property type="protein sequence ID" value="KAJ9558958.1"/>
    <property type="molecule type" value="Genomic_DNA"/>
</dbReference>
<dbReference type="AlphaFoldDB" id="A0AA38TDJ2"/>
<keyword evidence="2" id="KW-1185">Reference proteome</keyword>
<dbReference type="Proteomes" id="UP001172457">
    <property type="component" value="Chromosome 3"/>
</dbReference>
<feature type="non-terminal residue" evidence="1">
    <location>
        <position position="1"/>
    </location>
</feature>
<sequence>MVGSVKLTSSFMDSSKSNCFQEEAEEANVQSFHLQSSKDCYESTLGDESNAVSMVLREKHHLAERVMVTRLHLYGKWAKGYNFAPIQN</sequence>
<protein>
    <submittedName>
        <fullName evidence="1">Uncharacterized protein</fullName>
    </submittedName>
</protein>